<reference evidence="2 3" key="1">
    <citation type="journal article" date="2010" name="Stand. Genomic Sci.">
        <title>Complete genome sequence of Conexibacter woesei type strain (ID131577).</title>
        <authorList>
            <person name="Pukall R."/>
            <person name="Lapidus A."/>
            <person name="Glavina Del Rio T."/>
            <person name="Copeland A."/>
            <person name="Tice H."/>
            <person name="Cheng J.-F."/>
            <person name="Lucas S."/>
            <person name="Chen F."/>
            <person name="Nolan M."/>
            <person name="Bruce D."/>
            <person name="Goodwin L."/>
            <person name="Pitluck S."/>
            <person name="Mavromatis K."/>
            <person name="Ivanova N."/>
            <person name="Ovchinnikova G."/>
            <person name="Pati A."/>
            <person name="Chen A."/>
            <person name="Palaniappan K."/>
            <person name="Land M."/>
            <person name="Hauser L."/>
            <person name="Chang Y.-J."/>
            <person name="Jeffries C.D."/>
            <person name="Chain P."/>
            <person name="Meincke L."/>
            <person name="Sims D."/>
            <person name="Brettin T."/>
            <person name="Detter J.C."/>
            <person name="Rohde M."/>
            <person name="Goeker M."/>
            <person name="Bristow J."/>
            <person name="Eisen J.A."/>
            <person name="Markowitz V."/>
            <person name="Kyrpides N.C."/>
            <person name="Klenk H.-P."/>
            <person name="Hugenholtz P."/>
        </authorList>
    </citation>
    <scope>NUCLEOTIDE SEQUENCE [LARGE SCALE GENOMIC DNA]</scope>
    <source>
        <strain evidence="3">DSM 14684 / CIP 108061 / JCM 11494 / NBRC 100937 / ID131577</strain>
    </source>
</reference>
<name>D3F704_CONWI</name>
<dbReference type="Pfam" id="PF02538">
    <property type="entry name" value="Hydantoinase_B"/>
    <property type="match status" value="1"/>
</dbReference>
<dbReference type="InterPro" id="IPR045079">
    <property type="entry name" value="Oxoprolinase-like"/>
</dbReference>
<organism evidence="2 3">
    <name type="scientific">Conexibacter woesei (strain DSM 14684 / CCUG 47730 / CIP 108061 / JCM 11494 / NBRC 100937 / ID131577)</name>
    <dbReference type="NCBI Taxonomy" id="469383"/>
    <lineage>
        <taxon>Bacteria</taxon>
        <taxon>Bacillati</taxon>
        <taxon>Actinomycetota</taxon>
        <taxon>Thermoleophilia</taxon>
        <taxon>Solirubrobacterales</taxon>
        <taxon>Conexibacteraceae</taxon>
        <taxon>Conexibacter</taxon>
    </lineage>
</organism>
<gene>
    <name evidence="2" type="ordered locus">Cwoe_4388</name>
</gene>
<dbReference type="GO" id="GO:0006749">
    <property type="term" value="P:glutathione metabolic process"/>
    <property type="evidence" value="ECO:0007669"/>
    <property type="project" value="TreeGrafter"/>
</dbReference>
<dbReference type="RefSeq" id="WP_012935853.1">
    <property type="nucleotide sequence ID" value="NC_013739.1"/>
</dbReference>
<dbReference type="AlphaFoldDB" id="D3F704"/>
<dbReference type="HOGENOM" id="CLU_020413_1_0_11"/>
<evidence type="ECO:0000313" key="3">
    <source>
        <dbReference type="Proteomes" id="UP000008229"/>
    </source>
</evidence>
<proteinExistence type="predicted"/>
<dbReference type="EMBL" id="CP001854">
    <property type="protein sequence ID" value="ADB52802.1"/>
    <property type="molecule type" value="Genomic_DNA"/>
</dbReference>
<evidence type="ECO:0000313" key="2">
    <source>
        <dbReference type="EMBL" id="ADB52802.1"/>
    </source>
</evidence>
<dbReference type="InterPro" id="IPR003692">
    <property type="entry name" value="Hydantoinase_B"/>
</dbReference>
<feature type="domain" description="Hydantoinase B/oxoprolinase" evidence="1">
    <location>
        <begin position="9"/>
        <end position="541"/>
    </location>
</feature>
<keyword evidence="3" id="KW-1185">Reference proteome</keyword>
<dbReference type="KEGG" id="cwo:Cwoe_4388"/>
<dbReference type="GO" id="GO:0005829">
    <property type="term" value="C:cytosol"/>
    <property type="evidence" value="ECO:0007669"/>
    <property type="project" value="TreeGrafter"/>
</dbReference>
<sequence>MTTKTTHDDAVAIALASNRLGAIVRRMTNTLFRSGRSGVLNTARDFSCCIVSARHELLMAADSLPIHVMSGPELIGAKLVEQHPLLTQGDAFLHNSPYDGNSHAADHCLVVPVVDGDDVHRFTAIVKAHQADCGNSQPTTYMSDAVDVYHEGALLFPMVQVQRGYDDIADIVRMCEQRIRVPAQWRGDYLAMVGAARIGERELLALGEEVGWEQLERHLDGWLDYSERRMVAALERIPSGSSSAESVHDPVPAAPDGIPIRATVTVHGGEGRIEVDLRDNPDCLPNGLNLSESCARTAAYIGVFNSIDHSVPHNAGSFRRIDVRLRRNCIAGIPEHPTSTSVATTNIADHVINSVQRALAEHQDGIGMAEFGSVVAPSAAVISGRDERHGDKPFVNQVFLMLTAGAAGPVADGWLTAAHAGNGGMLFYDSVEVDERSYPLVVRERSIVPDSEGAGTFRGAPSARVEYGPVPGGRLRVMYYADGTVNPARGARGGGDGGPSRQWRRAADGELSVLEPFADVLLAPGETVVCCTTGGGGYGRPGDRAVDAVLADVREGWVSAERAASTYGVVVDPSGHLDATATESLRKDDA</sequence>
<dbReference type="PANTHER" id="PTHR11365:SF23">
    <property type="entry name" value="HYPOTHETICAL 5-OXOPROLINASE (EUROFUNG)-RELATED"/>
    <property type="match status" value="1"/>
</dbReference>
<dbReference type="GO" id="GO:0017168">
    <property type="term" value="F:5-oxoprolinase (ATP-hydrolyzing) activity"/>
    <property type="evidence" value="ECO:0007669"/>
    <property type="project" value="TreeGrafter"/>
</dbReference>
<dbReference type="eggNOG" id="COG0146">
    <property type="taxonomic scope" value="Bacteria"/>
</dbReference>
<dbReference type="Proteomes" id="UP000008229">
    <property type="component" value="Chromosome"/>
</dbReference>
<evidence type="ECO:0000259" key="1">
    <source>
        <dbReference type="Pfam" id="PF02538"/>
    </source>
</evidence>
<dbReference type="STRING" id="469383.Cwoe_4388"/>
<protein>
    <submittedName>
        <fullName evidence="2">Hydantoinase B/oxoprolinase</fullName>
    </submittedName>
</protein>
<dbReference type="PANTHER" id="PTHR11365">
    <property type="entry name" value="5-OXOPROLINASE RELATED"/>
    <property type="match status" value="1"/>
</dbReference>
<reference evidence="3" key="2">
    <citation type="submission" date="2010-01" db="EMBL/GenBank/DDBJ databases">
        <title>The complete genome of Conexibacter woesei DSM 14684.</title>
        <authorList>
            <consortium name="US DOE Joint Genome Institute (JGI-PGF)"/>
            <person name="Lucas S."/>
            <person name="Copeland A."/>
            <person name="Lapidus A."/>
            <person name="Glavina del Rio T."/>
            <person name="Dalin E."/>
            <person name="Tice H."/>
            <person name="Bruce D."/>
            <person name="Goodwin L."/>
            <person name="Pitluck S."/>
            <person name="Kyrpides N."/>
            <person name="Mavromatis K."/>
            <person name="Ivanova N."/>
            <person name="Mikhailova N."/>
            <person name="Chertkov O."/>
            <person name="Brettin T."/>
            <person name="Detter J.C."/>
            <person name="Han C."/>
            <person name="Larimer F."/>
            <person name="Land M."/>
            <person name="Hauser L."/>
            <person name="Markowitz V."/>
            <person name="Cheng J.-F."/>
            <person name="Hugenholtz P."/>
            <person name="Woyke T."/>
            <person name="Wu D."/>
            <person name="Pukall R."/>
            <person name="Steenblock K."/>
            <person name="Schneider S."/>
            <person name="Klenk H.-P."/>
            <person name="Eisen J.A."/>
        </authorList>
    </citation>
    <scope>NUCLEOTIDE SEQUENCE [LARGE SCALE GENOMIC DNA]</scope>
    <source>
        <strain evidence="3">DSM 14684 / CIP 108061 / JCM 11494 / NBRC 100937 / ID131577</strain>
    </source>
</reference>
<accession>D3F704</accession>
<dbReference type="OrthoDB" id="102473at2"/>